<dbReference type="RefSeq" id="WP_175187410.1">
    <property type="nucleotide sequence ID" value="NZ_JABVZQ010000008.1"/>
</dbReference>
<dbReference type="Pfam" id="PF13426">
    <property type="entry name" value="PAS_9"/>
    <property type="match status" value="2"/>
</dbReference>
<dbReference type="CDD" id="cd00130">
    <property type="entry name" value="PAS"/>
    <property type="match status" value="3"/>
</dbReference>
<evidence type="ECO:0000256" key="4">
    <source>
        <dbReference type="ARBA" id="ARBA00022679"/>
    </source>
</evidence>
<feature type="domain" description="PAC" evidence="10">
    <location>
        <begin position="204"/>
        <end position="256"/>
    </location>
</feature>
<dbReference type="PANTHER" id="PTHR43047:SF72">
    <property type="entry name" value="OSMOSENSING HISTIDINE PROTEIN KINASE SLN1"/>
    <property type="match status" value="1"/>
</dbReference>
<feature type="domain" description="Histidine kinase" evidence="7">
    <location>
        <begin position="517"/>
        <end position="735"/>
    </location>
</feature>
<dbReference type="SUPFAM" id="SSF47384">
    <property type="entry name" value="Homodimeric domain of signal transducing histidine kinase"/>
    <property type="match status" value="1"/>
</dbReference>
<dbReference type="Proteomes" id="UP000619838">
    <property type="component" value="Unassembled WGS sequence"/>
</dbReference>
<feature type="modified residue" description="4-aspartylphosphate" evidence="6">
    <location>
        <position position="58"/>
    </location>
</feature>
<dbReference type="InterPro" id="IPR001789">
    <property type="entry name" value="Sig_transdc_resp-reg_receiver"/>
</dbReference>
<evidence type="ECO:0000259" key="8">
    <source>
        <dbReference type="PROSITE" id="PS50110"/>
    </source>
</evidence>
<keyword evidence="5" id="KW-0418">Kinase</keyword>
<dbReference type="PROSITE" id="PS50112">
    <property type="entry name" value="PAS"/>
    <property type="match status" value="3"/>
</dbReference>
<dbReference type="SMART" id="SM00388">
    <property type="entry name" value="HisKA"/>
    <property type="match status" value="1"/>
</dbReference>
<keyword evidence="3 6" id="KW-0597">Phosphoprotein</keyword>
<accession>A0ABR9XRJ5</accession>
<evidence type="ECO:0000256" key="3">
    <source>
        <dbReference type="ARBA" id="ARBA00022553"/>
    </source>
</evidence>
<dbReference type="SUPFAM" id="SSF55874">
    <property type="entry name" value="ATPase domain of HSP90 chaperone/DNA topoisomerase II/histidine kinase"/>
    <property type="match status" value="1"/>
</dbReference>
<dbReference type="SMART" id="SM00387">
    <property type="entry name" value="HATPase_c"/>
    <property type="match status" value="1"/>
</dbReference>
<dbReference type="InterPro" id="IPR001610">
    <property type="entry name" value="PAC"/>
</dbReference>
<dbReference type="InterPro" id="IPR035965">
    <property type="entry name" value="PAS-like_dom_sf"/>
</dbReference>
<comment type="caution">
    <text evidence="11">The sequence shown here is derived from an EMBL/GenBank/DDBJ whole genome shotgun (WGS) entry which is preliminary data.</text>
</comment>
<dbReference type="PROSITE" id="PS50109">
    <property type="entry name" value="HIS_KIN"/>
    <property type="match status" value="1"/>
</dbReference>
<dbReference type="Pfam" id="PF00072">
    <property type="entry name" value="Response_reg"/>
    <property type="match status" value="1"/>
</dbReference>
<dbReference type="EC" id="2.7.13.3" evidence="2"/>
<evidence type="ECO:0000256" key="1">
    <source>
        <dbReference type="ARBA" id="ARBA00000085"/>
    </source>
</evidence>
<organism evidence="11 12">
    <name type="scientific">Prosthecochloris ethylica</name>
    <dbReference type="NCBI Taxonomy" id="2743976"/>
    <lineage>
        <taxon>Bacteria</taxon>
        <taxon>Pseudomonadati</taxon>
        <taxon>Chlorobiota</taxon>
        <taxon>Chlorobiia</taxon>
        <taxon>Chlorobiales</taxon>
        <taxon>Chlorobiaceae</taxon>
        <taxon>Prosthecochloris</taxon>
    </lineage>
</organism>
<keyword evidence="4" id="KW-0808">Transferase</keyword>
<dbReference type="SMART" id="SM00086">
    <property type="entry name" value="PAC"/>
    <property type="match status" value="3"/>
</dbReference>
<dbReference type="CDD" id="cd00082">
    <property type="entry name" value="HisKA"/>
    <property type="match status" value="1"/>
</dbReference>
<dbReference type="EMBL" id="JADGII010000007">
    <property type="protein sequence ID" value="MBF0636672.1"/>
    <property type="molecule type" value="Genomic_DNA"/>
</dbReference>
<dbReference type="PROSITE" id="PS50113">
    <property type="entry name" value="PAC"/>
    <property type="match status" value="3"/>
</dbReference>
<feature type="domain" description="PAS" evidence="9">
    <location>
        <begin position="383"/>
        <end position="453"/>
    </location>
</feature>
<dbReference type="SMART" id="SM00091">
    <property type="entry name" value="PAS"/>
    <property type="match status" value="3"/>
</dbReference>
<evidence type="ECO:0000256" key="6">
    <source>
        <dbReference type="PROSITE-ProRule" id="PRU00169"/>
    </source>
</evidence>
<dbReference type="Gene3D" id="1.10.287.130">
    <property type="match status" value="1"/>
</dbReference>
<evidence type="ECO:0000259" key="10">
    <source>
        <dbReference type="PROSITE" id="PS50113"/>
    </source>
</evidence>
<comment type="catalytic activity">
    <reaction evidence="1">
        <text>ATP + protein L-histidine = ADP + protein N-phospho-L-histidine.</text>
        <dbReference type="EC" id="2.7.13.3"/>
    </reaction>
</comment>
<dbReference type="InterPro" id="IPR004358">
    <property type="entry name" value="Sig_transdc_His_kin-like_C"/>
</dbReference>
<feature type="domain" description="Response regulatory" evidence="8">
    <location>
        <begin position="8"/>
        <end position="123"/>
    </location>
</feature>
<name>A0ABR9XRJ5_9CHLB</name>
<evidence type="ECO:0000256" key="5">
    <source>
        <dbReference type="ARBA" id="ARBA00022777"/>
    </source>
</evidence>
<dbReference type="InterPro" id="IPR003594">
    <property type="entry name" value="HATPase_dom"/>
</dbReference>
<dbReference type="Pfam" id="PF02518">
    <property type="entry name" value="HATPase_c"/>
    <property type="match status" value="1"/>
</dbReference>
<evidence type="ECO:0000313" key="11">
    <source>
        <dbReference type="EMBL" id="MBF0636672.1"/>
    </source>
</evidence>
<dbReference type="CDD" id="cd00075">
    <property type="entry name" value="HATPase"/>
    <property type="match status" value="1"/>
</dbReference>
<evidence type="ECO:0000259" key="9">
    <source>
        <dbReference type="PROSITE" id="PS50112"/>
    </source>
</evidence>
<proteinExistence type="predicted"/>
<dbReference type="SUPFAM" id="SSF55785">
    <property type="entry name" value="PYP-like sensor domain (PAS domain)"/>
    <property type="match status" value="3"/>
</dbReference>
<reference evidence="11 12" key="1">
    <citation type="journal article" date="2020" name="Microorganisms">
        <title>Simultaneous Genome Sequencing of Prosthecochloris ethylica and Desulfuromonas acetoxidans within a Syntrophic Mixture Reveals Unique Pili and Protein Interactions.</title>
        <authorList>
            <person name="Kyndt J.A."/>
            <person name="Van Beeumen J.J."/>
            <person name="Meyer T.E."/>
        </authorList>
    </citation>
    <scope>NUCLEOTIDE SEQUENCE [LARGE SCALE GENOMIC DNA]</scope>
    <source>
        <strain evidence="11 12">N3</strain>
    </source>
</reference>
<evidence type="ECO:0000313" key="12">
    <source>
        <dbReference type="Proteomes" id="UP000619838"/>
    </source>
</evidence>
<dbReference type="Pfam" id="PF00512">
    <property type="entry name" value="HisKA"/>
    <property type="match status" value="1"/>
</dbReference>
<dbReference type="Pfam" id="PF00989">
    <property type="entry name" value="PAS"/>
    <property type="match status" value="1"/>
</dbReference>
<dbReference type="InterPro" id="IPR003661">
    <property type="entry name" value="HisK_dim/P_dom"/>
</dbReference>
<dbReference type="InterPro" id="IPR013767">
    <property type="entry name" value="PAS_fold"/>
</dbReference>
<protein>
    <recommendedName>
        <fullName evidence="2">histidine kinase</fullName>
        <ecNumber evidence="2">2.7.13.3</ecNumber>
    </recommendedName>
</protein>
<dbReference type="SUPFAM" id="SSF52172">
    <property type="entry name" value="CheY-like"/>
    <property type="match status" value="1"/>
</dbReference>
<dbReference type="NCBIfam" id="TIGR00229">
    <property type="entry name" value="sensory_box"/>
    <property type="match status" value="3"/>
</dbReference>
<keyword evidence="12" id="KW-1185">Reference proteome</keyword>
<dbReference type="CDD" id="cd00156">
    <property type="entry name" value="REC"/>
    <property type="match status" value="1"/>
</dbReference>
<feature type="domain" description="PAS" evidence="9">
    <location>
        <begin position="131"/>
        <end position="177"/>
    </location>
</feature>
<dbReference type="InterPro" id="IPR011006">
    <property type="entry name" value="CheY-like_superfamily"/>
</dbReference>
<dbReference type="PRINTS" id="PR00344">
    <property type="entry name" value="BCTRLSENSOR"/>
</dbReference>
<dbReference type="InterPro" id="IPR036097">
    <property type="entry name" value="HisK_dim/P_sf"/>
</dbReference>
<dbReference type="PANTHER" id="PTHR43047">
    <property type="entry name" value="TWO-COMPONENT HISTIDINE PROTEIN KINASE"/>
    <property type="match status" value="1"/>
</dbReference>
<dbReference type="PROSITE" id="PS50110">
    <property type="entry name" value="RESPONSE_REGULATORY"/>
    <property type="match status" value="1"/>
</dbReference>
<evidence type="ECO:0000259" key="7">
    <source>
        <dbReference type="PROSITE" id="PS50109"/>
    </source>
</evidence>
<dbReference type="InterPro" id="IPR036890">
    <property type="entry name" value="HATPase_C_sf"/>
</dbReference>
<dbReference type="InterPro" id="IPR000700">
    <property type="entry name" value="PAS-assoc_C"/>
</dbReference>
<dbReference type="InterPro" id="IPR000014">
    <property type="entry name" value="PAS"/>
</dbReference>
<evidence type="ECO:0000256" key="2">
    <source>
        <dbReference type="ARBA" id="ARBA00012438"/>
    </source>
</evidence>
<dbReference type="SMART" id="SM00448">
    <property type="entry name" value="REC"/>
    <property type="match status" value="1"/>
</dbReference>
<dbReference type="Gene3D" id="3.30.565.10">
    <property type="entry name" value="Histidine kinase-like ATPase, C-terminal domain"/>
    <property type="match status" value="1"/>
</dbReference>
<feature type="domain" description="PAS" evidence="9">
    <location>
        <begin position="257"/>
        <end position="328"/>
    </location>
</feature>
<sequence length="742" mass="83119">MSTPDQATILIADDSAVMRTLLSQITKRIGTYLPVTADNGRAALSVISSRQIDVILLDINMPEMSGIDVLAHMQEHHINIPVIMISGSEDIEQAVTCLKMGAYEYLVKPVDPNRLRVTLKNALSESKLRREVTILSTAIANSPLSIVITDLEGTIEYINPAFTTITGYRADEALGRNISILKSGTHDRSLYTKIWTTISKGRNWQGEIRNRKKNGELYWQYTMISPVSLKSSTISHYIAVNQDITEKKNTEKALLASQQRFRELTELLPQPLFETSIDGRITYANAAAFNTFEFTREEFEQGVSYIDLIAPEEHERIARNLKKKLGGATFTDHEYLARRKDGTTFPVLIYSAPIIQDGQTTGIRGIILDITGRKQIEETLRQNQEKYRNLFQSIPDAVIVIDGASGSLVEWNQEARSFFEASPEELAAMHFTALFPEETAARASALFSELTVGSTTTFESNIVTRYGVRIDVSISVGAFASEGAVRYIGIFRDITEQKKSEELIRENIRLKNDFISNVSHELRTPLFSILGFSSTLLEEQDSLDRETFREFLDIIHSESTRLSSLIEDVLTISRIDSGNVTYKKSSIEPASLLAEVCRNLKLRAEEKHIELRLQIAPGPVTIYADPDAFKQAIINILGNALKFTPEHGKISVSQSVSDKSVVITISDTGLGIPKKDLDHIFEKFYRVERPEHEIEGTGLGLPIVKEIIEEHDGSIAVESRENHGTTFFITLPCEREEENQPS</sequence>
<feature type="domain" description="PAC" evidence="10">
    <location>
        <begin position="456"/>
        <end position="506"/>
    </location>
</feature>
<feature type="domain" description="PAC" evidence="10">
    <location>
        <begin position="331"/>
        <end position="382"/>
    </location>
</feature>
<dbReference type="Gene3D" id="3.30.450.20">
    <property type="entry name" value="PAS domain"/>
    <property type="match status" value="3"/>
</dbReference>
<dbReference type="InterPro" id="IPR005467">
    <property type="entry name" value="His_kinase_dom"/>
</dbReference>
<dbReference type="Gene3D" id="3.40.50.2300">
    <property type="match status" value="1"/>
</dbReference>
<gene>
    <name evidence="11" type="ORF">INT08_05710</name>
</gene>